<gene>
    <name evidence="2" type="ORF">FB566_2613</name>
</gene>
<dbReference type="Gene3D" id="1.10.3300.10">
    <property type="entry name" value="Jann2411-like domain"/>
    <property type="match status" value="1"/>
</dbReference>
<proteinExistence type="predicted"/>
<dbReference type="RefSeq" id="WP_142039392.1">
    <property type="nucleotide sequence ID" value="NZ_JBHTGS010000001.1"/>
</dbReference>
<dbReference type="InParanoid" id="A0A543AWW6"/>
<dbReference type="Pfam" id="PF07336">
    <property type="entry name" value="ABATE"/>
    <property type="match status" value="1"/>
</dbReference>
<dbReference type="InterPro" id="IPR023286">
    <property type="entry name" value="ABATE_dom_sf"/>
</dbReference>
<dbReference type="SUPFAM" id="SSF160904">
    <property type="entry name" value="Jann2411-like"/>
    <property type="match status" value="1"/>
</dbReference>
<dbReference type="AlphaFoldDB" id="A0A543AWW6"/>
<dbReference type="InterPro" id="IPR021005">
    <property type="entry name" value="Znf_CGNR"/>
</dbReference>
<dbReference type="InterPro" id="IPR010852">
    <property type="entry name" value="ABATE"/>
</dbReference>
<evidence type="ECO:0000313" key="2">
    <source>
        <dbReference type="EMBL" id="TQL77067.1"/>
    </source>
</evidence>
<dbReference type="OrthoDB" id="3211108at2"/>
<dbReference type="Pfam" id="PF11706">
    <property type="entry name" value="zf-CGNR"/>
    <property type="match status" value="1"/>
</dbReference>
<protein>
    <submittedName>
        <fullName evidence="2">Putative RNA-binding Zn ribbon-like protein</fullName>
    </submittedName>
</protein>
<keyword evidence="3" id="KW-1185">Reference proteome</keyword>
<organism evidence="2 3">
    <name type="scientific">Stackebrandtia endophytica</name>
    <dbReference type="NCBI Taxonomy" id="1496996"/>
    <lineage>
        <taxon>Bacteria</taxon>
        <taxon>Bacillati</taxon>
        <taxon>Actinomycetota</taxon>
        <taxon>Actinomycetes</taxon>
        <taxon>Glycomycetales</taxon>
        <taxon>Glycomycetaceae</taxon>
        <taxon>Stackebrandtia</taxon>
    </lineage>
</organism>
<sequence length="173" mass="19370">MPHTMPLRGEPLPLDLVNTYWVDQGTPVDLFDSPAGLADWLTGHGLPAEPGDVASRLVETRDAIRATLTGEPDGPDRLNKVLAHGFQRWRVTVDGADLDSVTDRSWLAAWRCATEFARLLAERPERIRNCANPVCVLWFVDTSKNGRRRWCSMEACGNRAKAGRFHQRHRGDA</sequence>
<dbReference type="Proteomes" id="UP000317043">
    <property type="component" value="Unassembled WGS sequence"/>
</dbReference>
<name>A0A543AWW6_9ACTN</name>
<feature type="domain" description="Zinc finger CGNR" evidence="1">
    <location>
        <begin position="126"/>
        <end position="169"/>
    </location>
</feature>
<evidence type="ECO:0000313" key="3">
    <source>
        <dbReference type="Proteomes" id="UP000317043"/>
    </source>
</evidence>
<dbReference type="EMBL" id="VFOW01000001">
    <property type="protein sequence ID" value="TQL77067.1"/>
    <property type="molecule type" value="Genomic_DNA"/>
</dbReference>
<dbReference type="PANTHER" id="PTHR35525">
    <property type="entry name" value="BLL6575 PROTEIN"/>
    <property type="match status" value="1"/>
</dbReference>
<dbReference type="PANTHER" id="PTHR35525:SF3">
    <property type="entry name" value="BLL6575 PROTEIN"/>
    <property type="match status" value="1"/>
</dbReference>
<comment type="caution">
    <text evidence="2">The sequence shown here is derived from an EMBL/GenBank/DDBJ whole genome shotgun (WGS) entry which is preliminary data.</text>
</comment>
<reference evidence="2 3" key="1">
    <citation type="submission" date="2019-06" db="EMBL/GenBank/DDBJ databases">
        <title>Sequencing the genomes of 1000 actinobacteria strains.</title>
        <authorList>
            <person name="Klenk H.-P."/>
        </authorList>
    </citation>
    <scope>NUCLEOTIDE SEQUENCE [LARGE SCALE GENOMIC DNA]</scope>
    <source>
        <strain evidence="2 3">DSM 45928</strain>
    </source>
</reference>
<accession>A0A543AWW6</accession>
<evidence type="ECO:0000259" key="1">
    <source>
        <dbReference type="Pfam" id="PF11706"/>
    </source>
</evidence>